<dbReference type="EMBL" id="OY731403">
    <property type="protein sequence ID" value="CAJ1960689.1"/>
    <property type="molecule type" value="Genomic_DNA"/>
</dbReference>
<evidence type="ECO:0000313" key="1">
    <source>
        <dbReference type="EMBL" id="CAJ1960689.1"/>
    </source>
</evidence>
<evidence type="ECO:0000313" key="2">
    <source>
        <dbReference type="Proteomes" id="UP001189624"/>
    </source>
</evidence>
<accession>A0AA86VJF7</accession>
<dbReference type="Proteomes" id="UP001189624">
    <property type="component" value="Chromosome 6"/>
</dbReference>
<sequence length="108" mass="12220">MQLSVGTSQILTHPVRSLCPPINVLYVETHSCNPLDEAQGPPPYPKHNHTPNLTITIDYSNIQAFMTTQFSHLRQQITAHHGAYTSLNDAFYRMKLTGKLVQVFVKCR</sequence>
<organism evidence="1 2">
    <name type="scientific">Sphenostylis stenocarpa</name>
    <dbReference type="NCBI Taxonomy" id="92480"/>
    <lineage>
        <taxon>Eukaryota</taxon>
        <taxon>Viridiplantae</taxon>
        <taxon>Streptophyta</taxon>
        <taxon>Embryophyta</taxon>
        <taxon>Tracheophyta</taxon>
        <taxon>Spermatophyta</taxon>
        <taxon>Magnoliopsida</taxon>
        <taxon>eudicotyledons</taxon>
        <taxon>Gunneridae</taxon>
        <taxon>Pentapetalae</taxon>
        <taxon>rosids</taxon>
        <taxon>fabids</taxon>
        <taxon>Fabales</taxon>
        <taxon>Fabaceae</taxon>
        <taxon>Papilionoideae</taxon>
        <taxon>50 kb inversion clade</taxon>
        <taxon>NPAAA clade</taxon>
        <taxon>indigoferoid/millettioid clade</taxon>
        <taxon>Phaseoleae</taxon>
        <taxon>Sphenostylis</taxon>
    </lineage>
</organism>
<proteinExistence type="predicted"/>
<dbReference type="Gramene" id="rna-AYBTSS11_LOCUS18329">
    <property type="protein sequence ID" value="CAJ1960689.1"/>
    <property type="gene ID" value="gene-AYBTSS11_LOCUS18329"/>
</dbReference>
<protein>
    <submittedName>
        <fullName evidence="1">Uncharacterized protein</fullName>
    </submittedName>
</protein>
<dbReference type="AlphaFoldDB" id="A0AA86VJF7"/>
<gene>
    <name evidence="1" type="ORF">AYBTSS11_LOCUS18329</name>
</gene>
<keyword evidence="2" id="KW-1185">Reference proteome</keyword>
<reference evidence="1" key="1">
    <citation type="submission" date="2023-10" db="EMBL/GenBank/DDBJ databases">
        <authorList>
            <person name="Domelevo Entfellner J.-B."/>
        </authorList>
    </citation>
    <scope>NUCLEOTIDE SEQUENCE</scope>
</reference>
<name>A0AA86VJF7_9FABA</name>